<dbReference type="SMART" id="SM00283">
    <property type="entry name" value="MA"/>
    <property type="match status" value="1"/>
</dbReference>
<evidence type="ECO:0000256" key="8">
    <source>
        <dbReference type="PROSITE-ProRule" id="PRU00284"/>
    </source>
</evidence>
<evidence type="ECO:0000256" key="3">
    <source>
        <dbReference type="ARBA" id="ARBA00022692"/>
    </source>
</evidence>
<feature type="domain" description="Methyl-accepting transducer" evidence="11">
    <location>
        <begin position="269"/>
        <end position="505"/>
    </location>
</feature>
<keyword evidence="5 10" id="KW-0472">Membrane</keyword>
<accession>A0A1K1Z5P5</accession>
<feature type="domain" description="T-SNARE coiled-coil homology" evidence="12">
    <location>
        <begin position="464"/>
        <end position="518"/>
    </location>
</feature>
<sequence length="541" mass="58387">MTIAQRLYFGFGFILSLLIVITLVGVYKVGAVDARLTQINDVDTQKQRFAINFRGSVHDRAIAIRDAVLVPDEAARSVHLQEIRQLDAFYQEAARGMDQLFSSGKGVTQAERRLLADIQAAERDTQQLTRRALELLQQDRLQAQIFVLNQVSSAYSDWLMRINAFIDYQEQEIQQQVNEVRSETGGFQLLMVLVTGIALIVGVLVSVRLVSSLTRTIGGEPEVAARLIRQVADGDLTLEIRTRYPNSIMGAVADMTNALSGIIRGVGTTADGLAQAAEQMAETASLNQRLVQSQREQTEQGAAAINQMSATVQEVAGHTVEAARLAQTADGEAVSGSEEVKRTLNSINALADEVEAAGQVIDQLSEHSAEIGSVLEVIETIAEQTNLLALNAAIEAARAGEHGRGFAVVADEVRGLASRTQESTRDIQQRIEKMQTSARSAVQAMEKGRSKAVDSVVQARRAGDSLSAINQSVAAINDMNTQIASAAEEQSAVAEEINRNFSSITEASEQAAAGSNQISAASRELARLAGELQASVRKFRT</sequence>
<evidence type="ECO:0000256" key="6">
    <source>
        <dbReference type="ARBA" id="ARBA00023224"/>
    </source>
</evidence>
<keyword evidence="9" id="KW-0175">Coiled coil</keyword>
<keyword evidence="2" id="KW-0997">Cell inner membrane</keyword>
<evidence type="ECO:0000256" key="9">
    <source>
        <dbReference type="SAM" id="Coils"/>
    </source>
</evidence>
<dbReference type="CDD" id="cd11386">
    <property type="entry name" value="MCP_signal"/>
    <property type="match status" value="1"/>
</dbReference>
<comment type="similarity">
    <text evidence="7">Belongs to the methyl-accepting chemotaxis (MCP) protein family.</text>
</comment>
<dbReference type="InterPro" id="IPR004089">
    <property type="entry name" value="MCPsignal_dom"/>
</dbReference>
<dbReference type="GO" id="GO:0007165">
    <property type="term" value="P:signal transduction"/>
    <property type="evidence" value="ECO:0007669"/>
    <property type="project" value="UniProtKB-KW"/>
</dbReference>
<dbReference type="PANTHER" id="PTHR32089:SF119">
    <property type="entry name" value="METHYL-ACCEPTING CHEMOTAXIS PROTEIN CTPL"/>
    <property type="match status" value="1"/>
</dbReference>
<evidence type="ECO:0000256" key="1">
    <source>
        <dbReference type="ARBA" id="ARBA00004429"/>
    </source>
</evidence>
<evidence type="ECO:0000256" key="7">
    <source>
        <dbReference type="ARBA" id="ARBA00029447"/>
    </source>
</evidence>
<organism evidence="13 14">
    <name type="scientific">Marinospirillum alkaliphilum DSM 21637</name>
    <dbReference type="NCBI Taxonomy" id="1122209"/>
    <lineage>
        <taxon>Bacteria</taxon>
        <taxon>Pseudomonadati</taxon>
        <taxon>Pseudomonadota</taxon>
        <taxon>Gammaproteobacteria</taxon>
        <taxon>Oceanospirillales</taxon>
        <taxon>Oceanospirillaceae</taxon>
        <taxon>Marinospirillum</taxon>
    </lineage>
</organism>
<protein>
    <submittedName>
        <fullName evidence="13">Methyl-accepting chemotaxis protein</fullName>
    </submittedName>
</protein>
<dbReference type="GO" id="GO:0005886">
    <property type="term" value="C:plasma membrane"/>
    <property type="evidence" value="ECO:0007669"/>
    <property type="project" value="UniProtKB-SubCell"/>
</dbReference>
<keyword evidence="3 10" id="KW-0812">Transmembrane</keyword>
<evidence type="ECO:0000313" key="13">
    <source>
        <dbReference type="EMBL" id="SFX69423.1"/>
    </source>
</evidence>
<evidence type="ECO:0000259" key="11">
    <source>
        <dbReference type="PROSITE" id="PS50111"/>
    </source>
</evidence>
<dbReference type="STRING" id="1122209.SAMN02745752_02552"/>
<dbReference type="PROSITE" id="PS50111">
    <property type="entry name" value="CHEMOTAXIS_TRANSDUC_2"/>
    <property type="match status" value="1"/>
</dbReference>
<evidence type="ECO:0000256" key="10">
    <source>
        <dbReference type="SAM" id="Phobius"/>
    </source>
</evidence>
<dbReference type="GO" id="GO:0006935">
    <property type="term" value="P:chemotaxis"/>
    <property type="evidence" value="ECO:0007669"/>
    <property type="project" value="UniProtKB-ARBA"/>
</dbReference>
<dbReference type="SUPFAM" id="SSF58104">
    <property type="entry name" value="Methyl-accepting chemotaxis protein (MCP) signaling domain"/>
    <property type="match status" value="1"/>
</dbReference>
<keyword evidence="6 8" id="KW-0807">Transducer</keyword>
<dbReference type="Pfam" id="PF00015">
    <property type="entry name" value="MCPsignal"/>
    <property type="match status" value="1"/>
</dbReference>
<name>A0A1K1Z5P5_9GAMM</name>
<evidence type="ECO:0000256" key="4">
    <source>
        <dbReference type="ARBA" id="ARBA00022989"/>
    </source>
</evidence>
<dbReference type="Gene3D" id="1.10.287.950">
    <property type="entry name" value="Methyl-accepting chemotaxis protein"/>
    <property type="match status" value="1"/>
</dbReference>
<dbReference type="FunFam" id="1.10.287.950:FF:000001">
    <property type="entry name" value="Methyl-accepting chemotaxis sensory transducer"/>
    <property type="match status" value="1"/>
</dbReference>
<dbReference type="InterPro" id="IPR000727">
    <property type="entry name" value="T_SNARE_dom"/>
</dbReference>
<dbReference type="Pfam" id="PF12729">
    <property type="entry name" value="4HB_MCP_1"/>
    <property type="match status" value="1"/>
</dbReference>
<reference evidence="13 14" key="1">
    <citation type="submission" date="2016-11" db="EMBL/GenBank/DDBJ databases">
        <authorList>
            <person name="Jaros S."/>
            <person name="Januszkiewicz K."/>
            <person name="Wedrychowicz H."/>
        </authorList>
    </citation>
    <scope>NUCLEOTIDE SEQUENCE [LARGE SCALE GENOMIC DNA]</scope>
    <source>
        <strain evidence="13 14">DSM 21637</strain>
    </source>
</reference>
<feature type="transmembrane region" description="Helical" evidence="10">
    <location>
        <begin position="7"/>
        <end position="27"/>
    </location>
</feature>
<evidence type="ECO:0000313" key="14">
    <source>
        <dbReference type="Proteomes" id="UP000182350"/>
    </source>
</evidence>
<keyword evidence="2" id="KW-1003">Cell membrane</keyword>
<feature type="coiled-coil region" evidence="9">
    <location>
        <begin position="111"/>
        <end position="138"/>
    </location>
</feature>
<feature type="transmembrane region" description="Helical" evidence="10">
    <location>
        <begin position="187"/>
        <end position="207"/>
    </location>
</feature>
<proteinExistence type="inferred from homology"/>
<dbReference type="EMBL" id="FPJW01000010">
    <property type="protein sequence ID" value="SFX69423.1"/>
    <property type="molecule type" value="Genomic_DNA"/>
</dbReference>
<evidence type="ECO:0000256" key="5">
    <source>
        <dbReference type="ARBA" id="ARBA00023136"/>
    </source>
</evidence>
<dbReference type="OrthoDB" id="2489132at2"/>
<dbReference type="PANTHER" id="PTHR32089">
    <property type="entry name" value="METHYL-ACCEPTING CHEMOTAXIS PROTEIN MCPB"/>
    <property type="match status" value="1"/>
</dbReference>
<dbReference type="AlphaFoldDB" id="A0A1K1Z5P5"/>
<dbReference type="RefSeq" id="WP_072326884.1">
    <property type="nucleotide sequence ID" value="NZ_FPJW01000010.1"/>
</dbReference>
<dbReference type="PROSITE" id="PS50192">
    <property type="entry name" value="T_SNARE"/>
    <property type="match status" value="1"/>
</dbReference>
<evidence type="ECO:0000259" key="12">
    <source>
        <dbReference type="PROSITE" id="PS50192"/>
    </source>
</evidence>
<keyword evidence="14" id="KW-1185">Reference proteome</keyword>
<gene>
    <name evidence="13" type="ORF">SAMN02745752_02552</name>
</gene>
<dbReference type="Proteomes" id="UP000182350">
    <property type="component" value="Unassembled WGS sequence"/>
</dbReference>
<evidence type="ECO:0000256" key="2">
    <source>
        <dbReference type="ARBA" id="ARBA00022519"/>
    </source>
</evidence>
<comment type="subcellular location">
    <subcellularLocation>
        <location evidence="1">Cell inner membrane</location>
        <topology evidence="1">Multi-pass membrane protein</topology>
    </subcellularLocation>
</comment>
<dbReference type="InterPro" id="IPR024478">
    <property type="entry name" value="HlyB_4HB_MCP"/>
</dbReference>
<keyword evidence="4 10" id="KW-1133">Transmembrane helix</keyword>